<keyword evidence="6 14" id="KW-0732">Signal</keyword>
<sequence length="704" mass="77740">MNTFPSLLSLALLTTSAAATTDNTEVQTAPDGATSTMAIASPVMERISITANRKQNVDTDLAMSLDSISKSELALDKGQHPAESLNSVAGVLIDQLGGGQGHKTAIRMPMNTSGYYLFLQDNIPIQSPAFFNHNGLWWSSFNTNVGRIEVIKGAGTALYGSGAVAATINVLSDEVEDVNRLDTGLMLGSDNFHKLQLGYNRKPEAGKGWRISASAQESDGWQEHTATQRAEVNARHEYEIDANQRLVTLLSASTLEQEMAAGLTEEQYRQDRNQSGLSDAVLAVDPTRRSDYLRLSSQWDKQSGDANYSLIGYLRRNTNSYTATWNANMPMVDSVVRSAGLLALANWVHGDDSETTVGADLEYSVGDESSFQPLDVTVGGYKPDSFVAGERFYDDSTDYLGLSPYVQHQRPLTENLTLTLGARFDYAGYDYHNHLAALGDIGHGKLSIADREDSFSHLSPKASLNYRLGDSSSLYLRYANSFRLPTSGSLYHITTKDSIEGLSNLKPEISDTYELGYKANLDSLSWDLALYYMDVDDGIVNAFDSELGFRYQVNATRVIHKGVELAADWQATRELALSLAFTRASHEFDDYPPITGNQMMNAPEYITNVRARYNPDALEGLSLMLEWQAIGDYWMDDANSRRYEGYQLTNLKARYKINDRVSINARATNLWDKDYVQSAALSYGKANINPGAPRSLYLGVDVSW</sequence>
<dbReference type="SUPFAM" id="SSF56935">
    <property type="entry name" value="Porins"/>
    <property type="match status" value="1"/>
</dbReference>
<feature type="domain" description="TonB-dependent receptor plug" evidence="16">
    <location>
        <begin position="60"/>
        <end position="166"/>
    </location>
</feature>
<dbReference type="RefSeq" id="WP_207380880.1">
    <property type="nucleotide sequence ID" value="NZ_CP071502.1"/>
</dbReference>
<keyword evidence="17" id="KW-0675">Receptor</keyword>
<dbReference type="Gene3D" id="2.40.170.20">
    <property type="entry name" value="TonB-dependent receptor, beta-barrel domain"/>
    <property type="match status" value="1"/>
</dbReference>
<dbReference type="InterPro" id="IPR037066">
    <property type="entry name" value="Plug_dom_sf"/>
</dbReference>
<evidence type="ECO:0000256" key="12">
    <source>
        <dbReference type="PROSITE-ProRule" id="PRU01360"/>
    </source>
</evidence>
<keyword evidence="2 12" id="KW-0813">Transport</keyword>
<evidence type="ECO:0000256" key="6">
    <source>
        <dbReference type="ARBA" id="ARBA00022729"/>
    </source>
</evidence>
<keyword evidence="7" id="KW-0408">Iron</keyword>
<gene>
    <name evidence="17" type="ORF">JYB85_02315</name>
</gene>
<dbReference type="Proteomes" id="UP000663207">
    <property type="component" value="Chromosome"/>
</dbReference>
<evidence type="ECO:0000256" key="14">
    <source>
        <dbReference type="SAM" id="SignalP"/>
    </source>
</evidence>
<keyword evidence="3 12" id="KW-1134">Transmembrane beta strand</keyword>
<evidence type="ECO:0000256" key="3">
    <source>
        <dbReference type="ARBA" id="ARBA00022452"/>
    </source>
</evidence>
<dbReference type="PANTHER" id="PTHR32552:SF68">
    <property type="entry name" value="FERRICHROME OUTER MEMBRANE TRANSPORTER_PHAGE RECEPTOR"/>
    <property type="match status" value="1"/>
</dbReference>
<evidence type="ECO:0000256" key="13">
    <source>
        <dbReference type="RuleBase" id="RU003357"/>
    </source>
</evidence>
<evidence type="ECO:0000256" key="1">
    <source>
        <dbReference type="ARBA" id="ARBA00004571"/>
    </source>
</evidence>
<dbReference type="Gene3D" id="2.170.130.10">
    <property type="entry name" value="TonB-dependent receptor, plug domain"/>
    <property type="match status" value="1"/>
</dbReference>
<evidence type="ECO:0000259" key="16">
    <source>
        <dbReference type="Pfam" id="PF07715"/>
    </source>
</evidence>
<evidence type="ECO:0000256" key="11">
    <source>
        <dbReference type="ARBA" id="ARBA00023237"/>
    </source>
</evidence>
<keyword evidence="8" id="KW-0406">Ion transport</keyword>
<evidence type="ECO:0000256" key="4">
    <source>
        <dbReference type="ARBA" id="ARBA00022496"/>
    </source>
</evidence>
<feature type="domain" description="TonB-dependent receptor-like beta-barrel" evidence="15">
    <location>
        <begin position="286"/>
        <end position="670"/>
    </location>
</feature>
<evidence type="ECO:0000256" key="8">
    <source>
        <dbReference type="ARBA" id="ARBA00023065"/>
    </source>
</evidence>
<feature type="chain" id="PRO_5047348964" evidence="14">
    <location>
        <begin position="22"/>
        <end position="704"/>
    </location>
</feature>
<dbReference type="Pfam" id="PF07715">
    <property type="entry name" value="Plug"/>
    <property type="match status" value="1"/>
</dbReference>
<organism evidence="17 18">
    <name type="scientific">Shewanella sedimentimangrovi</name>
    <dbReference type="NCBI Taxonomy" id="2814293"/>
    <lineage>
        <taxon>Bacteria</taxon>
        <taxon>Pseudomonadati</taxon>
        <taxon>Pseudomonadota</taxon>
        <taxon>Gammaproteobacteria</taxon>
        <taxon>Alteromonadales</taxon>
        <taxon>Shewanellaceae</taxon>
        <taxon>Shewanella</taxon>
    </lineage>
</organism>
<dbReference type="Pfam" id="PF00593">
    <property type="entry name" value="TonB_dep_Rec_b-barrel"/>
    <property type="match status" value="1"/>
</dbReference>
<comment type="subcellular location">
    <subcellularLocation>
        <location evidence="1 12">Cell outer membrane</location>
        <topology evidence="1 12">Multi-pass membrane protein</topology>
    </subcellularLocation>
</comment>
<dbReference type="PANTHER" id="PTHR32552">
    <property type="entry name" value="FERRICHROME IRON RECEPTOR-RELATED"/>
    <property type="match status" value="1"/>
</dbReference>
<feature type="signal peptide" evidence="14">
    <location>
        <begin position="1"/>
        <end position="21"/>
    </location>
</feature>
<evidence type="ECO:0000256" key="7">
    <source>
        <dbReference type="ARBA" id="ARBA00023004"/>
    </source>
</evidence>
<keyword evidence="18" id="KW-1185">Reference proteome</keyword>
<dbReference type="InterPro" id="IPR000531">
    <property type="entry name" value="Beta-barrel_TonB"/>
</dbReference>
<evidence type="ECO:0000313" key="17">
    <source>
        <dbReference type="EMBL" id="QSX37696.1"/>
    </source>
</evidence>
<keyword evidence="10 12" id="KW-0472">Membrane</keyword>
<evidence type="ECO:0000256" key="10">
    <source>
        <dbReference type="ARBA" id="ARBA00023136"/>
    </source>
</evidence>
<evidence type="ECO:0000256" key="5">
    <source>
        <dbReference type="ARBA" id="ARBA00022692"/>
    </source>
</evidence>
<evidence type="ECO:0000259" key="15">
    <source>
        <dbReference type="Pfam" id="PF00593"/>
    </source>
</evidence>
<protein>
    <submittedName>
        <fullName evidence="17">TonB-dependent receptor</fullName>
    </submittedName>
</protein>
<proteinExistence type="inferred from homology"/>
<keyword evidence="9 13" id="KW-0798">TonB box</keyword>
<dbReference type="CDD" id="cd01347">
    <property type="entry name" value="ligand_gated_channel"/>
    <property type="match status" value="1"/>
</dbReference>
<evidence type="ECO:0000313" key="18">
    <source>
        <dbReference type="Proteomes" id="UP000663207"/>
    </source>
</evidence>
<dbReference type="InterPro" id="IPR036942">
    <property type="entry name" value="Beta-barrel_TonB_sf"/>
</dbReference>
<dbReference type="InterPro" id="IPR039426">
    <property type="entry name" value="TonB-dep_rcpt-like"/>
</dbReference>
<comment type="similarity">
    <text evidence="12 13">Belongs to the TonB-dependent receptor family.</text>
</comment>
<evidence type="ECO:0000256" key="9">
    <source>
        <dbReference type="ARBA" id="ARBA00023077"/>
    </source>
</evidence>
<reference evidence="17 18" key="1">
    <citation type="submission" date="2021-03" db="EMBL/GenBank/DDBJ databases">
        <title>Novel species identification of genus Shewanella.</title>
        <authorList>
            <person name="Liu G."/>
            <person name="Zhang Q."/>
        </authorList>
    </citation>
    <scope>NUCLEOTIDE SEQUENCE [LARGE SCALE GENOMIC DNA]</scope>
    <source>
        <strain evidence="17 18">FJAT-52962</strain>
    </source>
</reference>
<dbReference type="PROSITE" id="PS52016">
    <property type="entry name" value="TONB_DEPENDENT_REC_3"/>
    <property type="match status" value="1"/>
</dbReference>
<keyword evidence="11 12" id="KW-0998">Cell outer membrane</keyword>
<dbReference type="InterPro" id="IPR012910">
    <property type="entry name" value="Plug_dom"/>
</dbReference>
<keyword evidence="5 12" id="KW-0812">Transmembrane</keyword>
<name>A0ABX7R1L2_9GAMM</name>
<evidence type="ECO:0000256" key="2">
    <source>
        <dbReference type="ARBA" id="ARBA00022448"/>
    </source>
</evidence>
<accession>A0ABX7R1L2</accession>
<dbReference type="EMBL" id="CP071502">
    <property type="protein sequence ID" value="QSX37696.1"/>
    <property type="molecule type" value="Genomic_DNA"/>
</dbReference>
<keyword evidence="4" id="KW-0410">Iron transport</keyword>